<dbReference type="Proteomes" id="UP000076761">
    <property type="component" value="Unassembled WGS sequence"/>
</dbReference>
<sequence length="324" mass="35930">MNALPSELLDLIFSDALRDGGRTACRLRLVSKSFCTLMEPYRFYAVDVYWPRGIDQFLKHYAAASPRTLRGGICHLRIRLTESCKCRVPPTTPHLDSKSHALCIIIQYPAQDRANELELLALAGRTLRTLEHCCPQGLTTGALAQCPHRAACPAQLRFPVLTRLSLLCTRPPLPPAPAHPLCVFANLRALSVKFVQNTWMGLDDAHAVAQTFVDAGGAALARVEVSGLCTELAVPFFDALSVVLGLAPRERCERQGQDIHVLPPCVKAYVLSLSQPEKGAVLMDDVALRVEGLIDNSHETRGLTFVLKVYHPVSRRYEERFWNL</sequence>
<evidence type="ECO:0000313" key="2">
    <source>
        <dbReference type="Proteomes" id="UP000076761"/>
    </source>
</evidence>
<dbReference type="OrthoDB" id="2748701at2759"/>
<dbReference type="AlphaFoldDB" id="A0A165MH12"/>
<dbReference type="EMBL" id="KV425690">
    <property type="protein sequence ID" value="KZT18323.1"/>
    <property type="molecule type" value="Genomic_DNA"/>
</dbReference>
<keyword evidence="2" id="KW-1185">Reference proteome</keyword>
<reference evidence="1 2" key="1">
    <citation type="journal article" date="2016" name="Mol. Biol. Evol.">
        <title>Comparative Genomics of Early-Diverging Mushroom-Forming Fungi Provides Insights into the Origins of Lignocellulose Decay Capabilities.</title>
        <authorList>
            <person name="Nagy L.G."/>
            <person name="Riley R."/>
            <person name="Tritt A."/>
            <person name="Adam C."/>
            <person name="Daum C."/>
            <person name="Floudas D."/>
            <person name="Sun H."/>
            <person name="Yadav J.S."/>
            <person name="Pangilinan J."/>
            <person name="Larsson K.H."/>
            <person name="Matsuura K."/>
            <person name="Barry K."/>
            <person name="Labutti K."/>
            <person name="Kuo R."/>
            <person name="Ohm R.A."/>
            <person name="Bhattacharya S.S."/>
            <person name="Shirouzu T."/>
            <person name="Yoshinaga Y."/>
            <person name="Martin F.M."/>
            <person name="Grigoriev I.V."/>
            <person name="Hibbett D.S."/>
        </authorList>
    </citation>
    <scope>NUCLEOTIDE SEQUENCE [LARGE SCALE GENOMIC DNA]</scope>
    <source>
        <strain evidence="1 2">HHB14362 ss-1</strain>
    </source>
</reference>
<gene>
    <name evidence="1" type="ORF">NEOLEDRAFT_192097</name>
</gene>
<proteinExistence type="predicted"/>
<protein>
    <recommendedName>
        <fullName evidence="3">F-box domain-containing protein</fullName>
    </recommendedName>
</protein>
<evidence type="ECO:0008006" key="3">
    <source>
        <dbReference type="Google" id="ProtNLM"/>
    </source>
</evidence>
<organism evidence="1 2">
    <name type="scientific">Neolentinus lepideus HHB14362 ss-1</name>
    <dbReference type="NCBI Taxonomy" id="1314782"/>
    <lineage>
        <taxon>Eukaryota</taxon>
        <taxon>Fungi</taxon>
        <taxon>Dikarya</taxon>
        <taxon>Basidiomycota</taxon>
        <taxon>Agaricomycotina</taxon>
        <taxon>Agaricomycetes</taxon>
        <taxon>Gloeophyllales</taxon>
        <taxon>Gloeophyllaceae</taxon>
        <taxon>Neolentinus</taxon>
    </lineage>
</organism>
<name>A0A165MH12_9AGAM</name>
<accession>A0A165MH12</accession>
<dbReference type="InParanoid" id="A0A165MH12"/>
<evidence type="ECO:0000313" key="1">
    <source>
        <dbReference type="EMBL" id="KZT18323.1"/>
    </source>
</evidence>